<organism evidence="3 4">
    <name type="scientific">Colocasia esculenta</name>
    <name type="common">Wild taro</name>
    <name type="synonym">Arum esculentum</name>
    <dbReference type="NCBI Taxonomy" id="4460"/>
    <lineage>
        <taxon>Eukaryota</taxon>
        <taxon>Viridiplantae</taxon>
        <taxon>Streptophyta</taxon>
        <taxon>Embryophyta</taxon>
        <taxon>Tracheophyta</taxon>
        <taxon>Spermatophyta</taxon>
        <taxon>Magnoliopsida</taxon>
        <taxon>Liliopsida</taxon>
        <taxon>Araceae</taxon>
        <taxon>Aroideae</taxon>
        <taxon>Colocasieae</taxon>
        <taxon>Colocasia</taxon>
    </lineage>
</organism>
<keyword evidence="4" id="KW-1185">Reference proteome</keyword>
<dbReference type="InterPro" id="IPR011990">
    <property type="entry name" value="TPR-like_helical_dom_sf"/>
</dbReference>
<protein>
    <recommendedName>
        <fullName evidence="5">Pentatricopeptide repeat-containing protein</fullName>
    </recommendedName>
</protein>
<dbReference type="Proteomes" id="UP000652761">
    <property type="component" value="Unassembled WGS sequence"/>
</dbReference>
<name>A0A843TWM5_COLES</name>
<evidence type="ECO:0000313" key="4">
    <source>
        <dbReference type="Proteomes" id="UP000652761"/>
    </source>
</evidence>
<dbReference type="PANTHER" id="PTHR47926">
    <property type="entry name" value="PENTATRICOPEPTIDE REPEAT-CONTAINING PROTEIN"/>
    <property type="match status" value="1"/>
</dbReference>
<evidence type="ECO:0000256" key="1">
    <source>
        <dbReference type="ARBA" id="ARBA00022737"/>
    </source>
</evidence>
<feature type="repeat" description="PPR" evidence="2">
    <location>
        <begin position="319"/>
        <end position="353"/>
    </location>
</feature>
<dbReference type="PANTHER" id="PTHR47926:SF387">
    <property type="entry name" value="PENTATRICOPEPTIDE REPEAT-CONTAINING PROTEIN"/>
    <property type="match status" value="1"/>
</dbReference>
<dbReference type="InterPro" id="IPR046848">
    <property type="entry name" value="E_motif"/>
</dbReference>
<dbReference type="Pfam" id="PF20431">
    <property type="entry name" value="E_motif"/>
    <property type="match status" value="1"/>
</dbReference>
<feature type="repeat" description="PPR" evidence="2">
    <location>
        <begin position="22"/>
        <end position="56"/>
    </location>
</feature>
<dbReference type="PROSITE" id="PS51375">
    <property type="entry name" value="PPR"/>
    <property type="match status" value="5"/>
</dbReference>
<accession>A0A843TWM5</accession>
<dbReference type="GO" id="GO:0009451">
    <property type="term" value="P:RNA modification"/>
    <property type="evidence" value="ECO:0007669"/>
    <property type="project" value="InterPro"/>
</dbReference>
<feature type="repeat" description="PPR" evidence="2">
    <location>
        <begin position="84"/>
        <end position="118"/>
    </location>
</feature>
<gene>
    <name evidence="3" type="ORF">Taro_008056</name>
</gene>
<dbReference type="GO" id="GO:0003723">
    <property type="term" value="F:RNA binding"/>
    <property type="evidence" value="ECO:0007669"/>
    <property type="project" value="InterPro"/>
</dbReference>
<reference evidence="3" key="1">
    <citation type="submission" date="2017-07" db="EMBL/GenBank/DDBJ databases">
        <title>Taro Niue Genome Assembly and Annotation.</title>
        <authorList>
            <person name="Atibalentja N."/>
            <person name="Keating K."/>
            <person name="Fields C.J."/>
        </authorList>
    </citation>
    <scope>NUCLEOTIDE SEQUENCE</scope>
    <source>
        <strain evidence="3">Niue_2</strain>
        <tissue evidence="3">Leaf</tissue>
    </source>
</reference>
<proteinExistence type="predicted"/>
<dbReference type="InterPro" id="IPR046960">
    <property type="entry name" value="PPR_At4g14850-like_plant"/>
</dbReference>
<dbReference type="Gene3D" id="1.25.40.10">
    <property type="entry name" value="Tetratricopeptide repeat domain"/>
    <property type="match status" value="5"/>
</dbReference>
<sequence>MPGLSSVIRWTLPTSSSGLGAAVVRCNRLIEAYFKKGLLQKARQMFDEMPERNVFTWNTMISGYVKNNDLGGARLLFDAAPERDPVTYNSLISGYAREGCNGGAVELFAEMRQRGNQPDQFTLTMMLNVAADMLDPYFGRQLHACVVKAWNDSDSFGMSSLIDMYSKCGCFSNAVEVFQGAGGNVDPVSKNAMVASCCREGRMDMAFDLFHGVTVSNDVVSWNTLISGCVQNGRAELALELFVGMWEDGVRWNEHTIASILGACSCLKWLNYGKQVHAWVLKNDMSSNSFISSGLVNFYCKCDELQYAEAVHAETCQGNVFAMTSMIVGHAGRGNMEEARRLFDSLDEKNSVALTALLSGYLQSQQYEAVFKHLREFIGKVETLIPDELVFVNVLIACSLQADLDHGRQVHAYMIRMGFKMEEKLGSALLDMYAKCGELKSATRIFENLSCRDRVIYNAMLAGFAHHGREKEALGLFEEMMSKGVRPDSVTFIAILSACRHGGLVEAGEKCFNAMKEDYGISSEIDHYSCMVDLYCRANQLDKAMSLIKNMPFEPDAIIWGTFLNACRTSGNTDVAKEVEEKLLRMEAHSGARYVQLANAFAAEGKWREVERIRGKMRGREAKKHAGCSWVHVDSRVNTFTSGDSSHSEADAIYAMLATMSAEMEDEITLV</sequence>
<dbReference type="OrthoDB" id="198885at2759"/>
<dbReference type="FunFam" id="1.25.40.10:FF:000090">
    <property type="entry name" value="Pentatricopeptide repeat-containing protein, chloroplastic"/>
    <property type="match status" value="1"/>
</dbReference>
<feature type="repeat" description="PPR" evidence="2">
    <location>
        <begin position="453"/>
        <end position="487"/>
    </location>
</feature>
<dbReference type="Pfam" id="PF01535">
    <property type="entry name" value="PPR"/>
    <property type="match status" value="6"/>
</dbReference>
<keyword evidence="1" id="KW-0677">Repeat</keyword>
<dbReference type="EMBL" id="NMUH01000261">
    <property type="protein sequence ID" value="MQL75691.1"/>
    <property type="molecule type" value="Genomic_DNA"/>
</dbReference>
<comment type="caution">
    <text evidence="3">The sequence shown here is derived from an EMBL/GenBank/DDBJ whole genome shotgun (WGS) entry which is preliminary data.</text>
</comment>
<evidence type="ECO:0000256" key="2">
    <source>
        <dbReference type="PROSITE-ProRule" id="PRU00708"/>
    </source>
</evidence>
<evidence type="ECO:0008006" key="5">
    <source>
        <dbReference type="Google" id="ProtNLM"/>
    </source>
</evidence>
<evidence type="ECO:0000313" key="3">
    <source>
        <dbReference type="EMBL" id="MQL75691.1"/>
    </source>
</evidence>
<dbReference type="Pfam" id="PF13041">
    <property type="entry name" value="PPR_2"/>
    <property type="match status" value="3"/>
</dbReference>
<dbReference type="AlphaFoldDB" id="A0A843TWM5"/>
<feature type="repeat" description="PPR" evidence="2">
    <location>
        <begin position="218"/>
        <end position="252"/>
    </location>
</feature>
<dbReference type="SUPFAM" id="SSF48452">
    <property type="entry name" value="TPR-like"/>
    <property type="match status" value="1"/>
</dbReference>
<dbReference type="FunFam" id="1.25.40.10:FF:000442">
    <property type="entry name" value="Pentatricopeptide repeat-containing protein At3g49710"/>
    <property type="match status" value="1"/>
</dbReference>
<dbReference type="NCBIfam" id="TIGR00756">
    <property type="entry name" value="PPR"/>
    <property type="match status" value="7"/>
</dbReference>
<dbReference type="InterPro" id="IPR002885">
    <property type="entry name" value="PPR_rpt"/>
</dbReference>